<evidence type="ECO:0000313" key="1">
    <source>
        <dbReference type="EMBL" id="KAG2830566.1"/>
    </source>
</evidence>
<dbReference type="Proteomes" id="UP000760860">
    <property type="component" value="Unassembled WGS sequence"/>
</dbReference>
<evidence type="ECO:0000313" key="2">
    <source>
        <dbReference type="EMBL" id="KAG2885969.1"/>
    </source>
</evidence>
<protein>
    <submittedName>
        <fullName evidence="3">Uncharacterized protein</fullName>
    </submittedName>
</protein>
<dbReference type="AlphaFoldDB" id="A0A8T1H8H2"/>
<evidence type="ECO:0000313" key="4">
    <source>
        <dbReference type="Proteomes" id="UP000760860"/>
    </source>
</evidence>
<dbReference type="EMBL" id="RCMV01001434">
    <property type="protein sequence ID" value="KAG3208614.1"/>
    <property type="molecule type" value="Genomic_DNA"/>
</dbReference>
<name>A0A8T1H8H2_9STRA</name>
<organism evidence="3 4">
    <name type="scientific">Phytophthora cactorum</name>
    <dbReference type="NCBI Taxonomy" id="29920"/>
    <lineage>
        <taxon>Eukaryota</taxon>
        <taxon>Sar</taxon>
        <taxon>Stramenopiles</taxon>
        <taxon>Oomycota</taxon>
        <taxon>Peronosporomycetes</taxon>
        <taxon>Peronosporales</taxon>
        <taxon>Peronosporaceae</taxon>
        <taxon>Phytophthora</taxon>
    </lineage>
</organism>
<dbReference type="Proteomes" id="UP000774804">
    <property type="component" value="Unassembled WGS sequence"/>
</dbReference>
<dbReference type="Proteomes" id="UP000735874">
    <property type="component" value="Unassembled WGS sequence"/>
</dbReference>
<proteinExistence type="predicted"/>
<reference evidence="3" key="1">
    <citation type="submission" date="2018-05" db="EMBL/GenBank/DDBJ databases">
        <title>Effector identification in a new, highly contiguous assembly of the strawberry crown rot pathogen Phytophthora cactorum.</title>
        <authorList>
            <person name="Armitage A.D."/>
            <person name="Nellist C.F."/>
            <person name="Bates H."/>
            <person name="Vickerstaff R.J."/>
            <person name="Harrison R.J."/>
        </authorList>
    </citation>
    <scope>NUCLEOTIDE SEQUENCE</scope>
    <source>
        <strain evidence="1">15-7</strain>
        <strain evidence="2">4032</strain>
        <strain evidence="3">P421</strain>
    </source>
</reference>
<dbReference type="EMBL" id="RCMG01001312">
    <property type="protein sequence ID" value="KAG2830566.1"/>
    <property type="molecule type" value="Genomic_DNA"/>
</dbReference>
<dbReference type="EMBL" id="RCMI01001372">
    <property type="protein sequence ID" value="KAG2885969.1"/>
    <property type="molecule type" value="Genomic_DNA"/>
</dbReference>
<evidence type="ECO:0000313" key="3">
    <source>
        <dbReference type="EMBL" id="KAG3208614.1"/>
    </source>
</evidence>
<comment type="caution">
    <text evidence="3">The sequence shown here is derived from an EMBL/GenBank/DDBJ whole genome shotgun (WGS) entry which is preliminary data.</text>
</comment>
<gene>
    <name evidence="1" type="ORF">PC113_g21088</name>
    <name evidence="2" type="ORF">PC115_g20818</name>
    <name evidence="3" type="ORF">PC129_g20362</name>
</gene>
<sequence length="187" mass="21567">MDIPESCDVMLGMPWLDEANPIIDWTAKSVRPHPRPDAPPAVRVRGRRCRQPRMSPRQRAKAQLRDYFTHGYQSEVGVTRLVRPRELQKLLNATDNEFCFMINASDKPTMTSKAAAAWKTLEGTQVYPLLLEFRDVFRSELPSVPPTRQGNMDASIDISDSTLVHRKQFPFSREQREAILQWTAEMR</sequence>
<dbReference type="VEuPathDB" id="FungiDB:PC110_g13933"/>
<accession>A0A8T1H8H2</accession>